<dbReference type="InterPro" id="IPR027417">
    <property type="entry name" value="P-loop_NTPase"/>
</dbReference>
<sequence length="98" mass="11024">MKHTMDGISIMEASKITDSKKEEKMLFVNDDDIEERGTMNADEIGNALYIPYELVNEYVCDLMNQQLNGDIHVVVCSGAMSKGVDIKNFNCVINNGRF</sequence>
<dbReference type="SUPFAM" id="SSF52540">
    <property type="entry name" value="P-loop containing nucleoside triphosphate hydrolases"/>
    <property type="match status" value="1"/>
</dbReference>
<name>A0A0N4Z8M1_PARTI</name>
<keyword evidence="1" id="KW-1185">Reference proteome</keyword>
<dbReference type="WBParaSite" id="PTRK_0000365600.1">
    <property type="protein sequence ID" value="PTRK_0000365600.1"/>
    <property type="gene ID" value="PTRK_0000365600"/>
</dbReference>
<dbReference type="Proteomes" id="UP000038045">
    <property type="component" value="Unplaced"/>
</dbReference>
<proteinExistence type="predicted"/>
<protein>
    <submittedName>
        <fullName evidence="2">Helicase C-terminal domain-containing protein</fullName>
    </submittedName>
</protein>
<accession>A0A0N4Z8M1</accession>
<organism evidence="1 2">
    <name type="scientific">Parastrongyloides trichosuri</name>
    <name type="common">Possum-specific nematode worm</name>
    <dbReference type="NCBI Taxonomy" id="131310"/>
    <lineage>
        <taxon>Eukaryota</taxon>
        <taxon>Metazoa</taxon>
        <taxon>Ecdysozoa</taxon>
        <taxon>Nematoda</taxon>
        <taxon>Chromadorea</taxon>
        <taxon>Rhabditida</taxon>
        <taxon>Tylenchina</taxon>
        <taxon>Panagrolaimomorpha</taxon>
        <taxon>Strongyloidoidea</taxon>
        <taxon>Strongyloididae</taxon>
        <taxon>Parastrongyloides</taxon>
    </lineage>
</organism>
<evidence type="ECO:0000313" key="1">
    <source>
        <dbReference type="Proteomes" id="UP000038045"/>
    </source>
</evidence>
<evidence type="ECO:0000313" key="2">
    <source>
        <dbReference type="WBParaSite" id="PTRK_0000365600.1"/>
    </source>
</evidence>
<reference evidence="2" key="1">
    <citation type="submission" date="2017-02" db="UniProtKB">
        <authorList>
            <consortium name="WormBaseParasite"/>
        </authorList>
    </citation>
    <scope>IDENTIFICATION</scope>
</reference>
<dbReference type="AlphaFoldDB" id="A0A0N4Z8M1"/>